<accession>A0ABY9GX50</accession>
<evidence type="ECO:0000313" key="2">
    <source>
        <dbReference type="Proteomes" id="UP001230768"/>
    </source>
</evidence>
<dbReference type="Proteomes" id="UP001230768">
    <property type="component" value="Chromosome"/>
</dbReference>
<dbReference type="RefSeq" id="WP_305426037.1">
    <property type="nucleotide sequence ID" value="NZ_CP117430.1"/>
</dbReference>
<name>A0ABY9GX50_9PSED</name>
<evidence type="ECO:0000313" key="1">
    <source>
        <dbReference type="EMBL" id="WLI20314.1"/>
    </source>
</evidence>
<organism evidence="1 2">
    <name type="scientific">Pseudomonas wuhanensis</name>
    <dbReference type="NCBI Taxonomy" id="2954098"/>
    <lineage>
        <taxon>Bacteria</taxon>
        <taxon>Pseudomonadati</taxon>
        <taxon>Pseudomonadota</taxon>
        <taxon>Gammaproteobacteria</taxon>
        <taxon>Pseudomonadales</taxon>
        <taxon>Pseudomonadaceae</taxon>
        <taxon>Pseudomonas</taxon>
    </lineage>
</organism>
<dbReference type="EMBL" id="CP117430">
    <property type="protein sequence ID" value="WLI20314.1"/>
    <property type="molecule type" value="Genomic_DNA"/>
</dbReference>
<sequence length="141" mass="15212">MTTNTVTAKTVESFKSGLGGARFAQLFAILEENGLRPLGKSNTGTLLFQAIDNDGTAHDVLAFRREPVSVLSFPKSYWLSRKELRSSLCGAFEPNEQPTAIPGVGSNSNESAGQVAINKNTLERVKELCVEVCNRVISTHG</sequence>
<reference evidence="1 2" key="1">
    <citation type="submission" date="2023-02" db="EMBL/GenBank/DDBJ databases">
        <title>Evolution of Hrp T3SS in non-pathogenic Pseudomonas fluorescens.</title>
        <authorList>
            <person name="Liao K."/>
            <person name="Wei H."/>
            <person name="Gu Y."/>
        </authorList>
    </citation>
    <scope>NUCLEOTIDE SEQUENCE [LARGE SCALE GENOMIC DNA]</scope>
    <source>
        <strain evidence="1 2">FP607</strain>
    </source>
</reference>
<keyword evidence="2" id="KW-1185">Reference proteome</keyword>
<gene>
    <name evidence="1" type="ORF">PSH88_09875</name>
</gene>
<protein>
    <submittedName>
        <fullName evidence="1">Uncharacterized protein</fullName>
    </submittedName>
</protein>
<proteinExistence type="predicted"/>